<dbReference type="Gene3D" id="1.10.10.10">
    <property type="entry name" value="Winged helix-like DNA-binding domain superfamily/Winged helix DNA-binding domain"/>
    <property type="match status" value="1"/>
</dbReference>
<dbReference type="EMBL" id="JBHSJG010000029">
    <property type="protein sequence ID" value="MFC4987650.1"/>
    <property type="molecule type" value="Genomic_DNA"/>
</dbReference>
<keyword evidence="1" id="KW-0805">Transcription regulation</keyword>
<accession>A0ABD5QD68</accession>
<keyword evidence="6" id="KW-1185">Reference proteome</keyword>
<dbReference type="Proteomes" id="UP001595925">
    <property type="component" value="Unassembled WGS sequence"/>
</dbReference>
<dbReference type="RefSeq" id="WP_224827891.1">
    <property type="nucleotide sequence ID" value="NZ_JAIVEF010000002.1"/>
</dbReference>
<dbReference type="InterPro" id="IPR031803">
    <property type="entry name" value="BAT_GAF/HTH-assoc"/>
</dbReference>
<protein>
    <submittedName>
        <fullName evidence="5">Helix-turn-helix domain-containing protein</fullName>
    </submittedName>
</protein>
<sequence>MATIVDVRLPVEGFPLGMAIPEDPGLGIELERIVPTTEGVLPFFWVRNCSSFERFERAVLATPAVRGVEVVSRVEGDRLYRARWDDRVEGIVTGLVETGATIVEAVGGEEGWRFELRFPERERVRAFQRYCRERKLPIEVRRVSTIRERAAGSGYQLTDAQLETVRLAYDRGYFEEPRGVTQSELATAFGVSQRAISRRLRRGLSRLVANTIAK</sequence>
<reference evidence="5 6" key="1">
    <citation type="journal article" date="2019" name="Int. J. Syst. Evol. Microbiol.">
        <title>The Global Catalogue of Microorganisms (GCM) 10K type strain sequencing project: providing services to taxonomists for standard genome sequencing and annotation.</title>
        <authorList>
            <consortium name="The Broad Institute Genomics Platform"/>
            <consortium name="The Broad Institute Genome Sequencing Center for Infectious Disease"/>
            <person name="Wu L."/>
            <person name="Ma J."/>
        </authorList>
    </citation>
    <scope>NUCLEOTIDE SEQUENCE [LARGE SCALE GENOMIC DNA]</scope>
    <source>
        <strain evidence="5 6">CGMCC 1.15824</strain>
    </source>
</reference>
<evidence type="ECO:0000259" key="3">
    <source>
        <dbReference type="Pfam" id="PF04967"/>
    </source>
</evidence>
<feature type="domain" description="HTH bat-type" evidence="3">
    <location>
        <begin position="157"/>
        <end position="208"/>
    </location>
</feature>
<name>A0ABD5QD68_9EURY</name>
<dbReference type="Pfam" id="PF15915">
    <property type="entry name" value="BAT"/>
    <property type="match status" value="1"/>
</dbReference>
<dbReference type="PANTHER" id="PTHR34236">
    <property type="entry name" value="DIMETHYL SULFOXIDE REDUCTASE TRANSCRIPTIONAL ACTIVATOR"/>
    <property type="match status" value="1"/>
</dbReference>
<dbReference type="Pfam" id="PF04967">
    <property type="entry name" value="HTH_10"/>
    <property type="match status" value="1"/>
</dbReference>
<comment type="caution">
    <text evidence="5">The sequence shown here is derived from an EMBL/GenBank/DDBJ whole genome shotgun (WGS) entry which is preliminary data.</text>
</comment>
<organism evidence="5 6">
    <name type="scientific">Saliphagus infecundisoli</name>
    <dbReference type="NCBI Taxonomy" id="1849069"/>
    <lineage>
        <taxon>Archaea</taxon>
        <taxon>Methanobacteriati</taxon>
        <taxon>Methanobacteriota</taxon>
        <taxon>Stenosarchaea group</taxon>
        <taxon>Halobacteria</taxon>
        <taxon>Halobacteriales</taxon>
        <taxon>Natrialbaceae</taxon>
        <taxon>Saliphagus</taxon>
    </lineage>
</organism>
<dbReference type="AlphaFoldDB" id="A0ABD5QD68"/>
<gene>
    <name evidence="5" type="ORF">ACFPFO_07720</name>
</gene>
<evidence type="ECO:0000256" key="2">
    <source>
        <dbReference type="ARBA" id="ARBA00023163"/>
    </source>
</evidence>
<evidence type="ECO:0000256" key="1">
    <source>
        <dbReference type="ARBA" id="ARBA00023015"/>
    </source>
</evidence>
<evidence type="ECO:0000313" key="6">
    <source>
        <dbReference type="Proteomes" id="UP001595925"/>
    </source>
</evidence>
<dbReference type="InterPro" id="IPR007050">
    <property type="entry name" value="HTH_bacterioopsin"/>
</dbReference>
<proteinExistence type="predicted"/>
<keyword evidence="2" id="KW-0804">Transcription</keyword>
<dbReference type="PANTHER" id="PTHR34236:SF1">
    <property type="entry name" value="DIMETHYL SULFOXIDE REDUCTASE TRANSCRIPTIONAL ACTIVATOR"/>
    <property type="match status" value="1"/>
</dbReference>
<dbReference type="InterPro" id="IPR036388">
    <property type="entry name" value="WH-like_DNA-bd_sf"/>
</dbReference>
<feature type="domain" description="Bacterioopsin transcriptional activator GAF and HTH associated" evidence="4">
    <location>
        <begin position="17"/>
        <end position="143"/>
    </location>
</feature>
<evidence type="ECO:0000259" key="4">
    <source>
        <dbReference type="Pfam" id="PF15915"/>
    </source>
</evidence>
<evidence type="ECO:0000313" key="5">
    <source>
        <dbReference type="EMBL" id="MFC4987650.1"/>
    </source>
</evidence>